<comment type="caution">
    <text evidence="10">The sequence shown here is derived from an EMBL/GenBank/DDBJ whole genome shotgun (WGS) entry which is preliminary data.</text>
</comment>
<dbReference type="SUPFAM" id="SSF63380">
    <property type="entry name" value="Riboflavin synthase domain-like"/>
    <property type="match status" value="1"/>
</dbReference>
<evidence type="ECO:0000256" key="7">
    <source>
        <dbReference type="ARBA" id="ARBA00023014"/>
    </source>
</evidence>
<dbReference type="InterPro" id="IPR050415">
    <property type="entry name" value="MRET"/>
</dbReference>
<proteinExistence type="predicted"/>
<dbReference type="Gene3D" id="3.40.50.80">
    <property type="entry name" value="Nucleotide-binding domain of ferredoxin-NADP reductase (FNR) module"/>
    <property type="match status" value="1"/>
</dbReference>
<dbReference type="PANTHER" id="PTHR47354:SF1">
    <property type="entry name" value="CARNITINE MONOOXYGENASE REDUCTASE SUBUNIT"/>
    <property type="match status" value="1"/>
</dbReference>
<dbReference type="InterPro" id="IPR012675">
    <property type="entry name" value="Beta-grasp_dom_sf"/>
</dbReference>
<dbReference type="InterPro" id="IPR036010">
    <property type="entry name" value="2Fe-2S_ferredoxin-like_sf"/>
</dbReference>
<protein>
    <submittedName>
        <fullName evidence="10">PDR/VanB family oxidoreductase</fullName>
    </submittedName>
</protein>
<evidence type="ECO:0000259" key="9">
    <source>
        <dbReference type="PROSITE" id="PS51384"/>
    </source>
</evidence>
<dbReference type="SUPFAM" id="SSF54292">
    <property type="entry name" value="2Fe-2S ferredoxin-like"/>
    <property type="match status" value="1"/>
</dbReference>
<evidence type="ECO:0000256" key="4">
    <source>
        <dbReference type="ARBA" id="ARBA00022723"/>
    </source>
</evidence>
<sequence>MLPGMLAAAHTLLHPATGLSTLRVVAKTPLADGVCGLTLAAPDGGRLPDWTPGAHLDLLLPGNVNRQYSLCGNRWDPTTYQVAVLREPDGRGGSAYVHDRLRDGDVVGVGGPRNNFPLVPADRYLFVAGGIGITPILPMIAHAELLGTSWTLLYGGRTRASMAFLDRLAAYGDRVLIRPQDEFGLLDLRSALSGAEPGTKVYCCGPGPLLDAIEIICAGLPPGSLRTERFVPKPQGPPVRSTPFDVELARSGVTVPVPPGVSVLTAMAEAGVPVLSSCRQGTCGTCETPVLDGVPDHRDSLLSEAERAAGRSMFVCVSRSCTDRLVLDA</sequence>
<gene>
    <name evidence="10" type="ORF">GCM10020369_05260</name>
</gene>
<dbReference type="InterPro" id="IPR001041">
    <property type="entry name" value="2Fe-2S_ferredoxin-type"/>
</dbReference>
<evidence type="ECO:0000256" key="1">
    <source>
        <dbReference type="ARBA" id="ARBA00001974"/>
    </source>
</evidence>
<keyword evidence="4" id="KW-0479">Metal-binding</keyword>
<dbReference type="InterPro" id="IPR006058">
    <property type="entry name" value="2Fe2S_fd_BS"/>
</dbReference>
<dbReference type="PANTHER" id="PTHR47354">
    <property type="entry name" value="NADH OXIDOREDUCTASE HCR"/>
    <property type="match status" value="1"/>
</dbReference>
<evidence type="ECO:0000256" key="2">
    <source>
        <dbReference type="ARBA" id="ARBA00022630"/>
    </source>
</evidence>
<evidence type="ECO:0000259" key="8">
    <source>
        <dbReference type="PROSITE" id="PS51085"/>
    </source>
</evidence>
<dbReference type="CDD" id="cd00207">
    <property type="entry name" value="fer2"/>
    <property type="match status" value="1"/>
</dbReference>
<keyword evidence="7" id="KW-0411">Iron-sulfur</keyword>
<evidence type="ECO:0000256" key="3">
    <source>
        <dbReference type="ARBA" id="ARBA00022714"/>
    </source>
</evidence>
<organism evidence="10 11">
    <name type="scientific">Cryptosporangium minutisporangium</name>
    <dbReference type="NCBI Taxonomy" id="113569"/>
    <lineage>
        <taxon>Bacteria</taxon>
        <taxon>Bacillati</taxon>
        <taxon>Actinomycetota</taxon>
        <taxon>Actinomycetes</taxon>
        <taxon>Cryptosporangiales</taxon>
        <taxon>Cryptosporangiaceae</taxon>
        <taxon>Cryptosporangium</taxon>
    </lineage>
</organism>
<name>A0ABP6SQ44_9ACTN</name>
<dbReference type="Gene3D" id="3.10.20.30">
    <property type="match status" value="1"/>
</dbReference>
<comment type="cofactor">
    <cofactor evidence="1">
        <name>FAD</name>
        <dbReference type="ChEBI" id="CHEBI:57692"/>
    </cofactor>
</comment>
<dbReference type="EMBL" id="BAAAYN010000003">
    <property type="protein sequence ID" value="GAA3382630.1"/>
    <property type="molecule type" value="Genomic_DNA"/>
</dbReference>
<evidence type="ECO:0000313" key="11">
    <source>
        <dbReference type="Proteomes" id="UP001501676"/>
    </source>
</evidence>
<evidence type="ECO:0000313" key="10">
    <source>
        <dbReference type="EMBL" id="GAA3382630.1"/>
    </source>
</evidence>
<keyword evidence="2" id="KW-0285">Flavoprotein</keyword>
<dbReference type="PROSITE" id="PS51384">
    <property type="entry name" value="FAD_FR"/>
    <property type="match status" value="1"/>
</dbReference>
<keyword evidence="6" id="KW-0408">Iron</keyword>
<dbReference type="PROSITE" id="PS00197">
    <property type="entry name" value="2FE2S_FER_1"/>
    <property type="match status" value="1"/>
</dbReference>
<dbReference type="Gene3D" id="2.40.30.10">
    <property type="entry name" value="Translation factors"/>
    <property type="match status" value="1"/>
</dbReference>
<reference evidence="11" key="1">
    <citation type="journal article" date="2019" name="Int. J. Syst. Evol. Microbiol.">
        <title>The Global Catalogue of Microorganisms (GCM) 10K type strain sequencing project: providing services to taxonomists for standard genome sequencing and annotation.</title>
        <authorList>
            <consortium name="The Broad Institute Genomics Platform"/>
            <consortium name="The Broad Institute Genome Sequencing Center for Infectious Disease"/>
            <person name="Wu L."/>
            <person name="Ma J."/>
        </authorList>
    </citation>
    <scope>NUCLEOTIDE SEQUENCE [LARGE SCALE GENOMIC DNA]</scope>
    <source>
        <strain evidence="11">JCM 9458</strain>
    </source>
</reference>
<dbReference type="Pfam" id="PF00111">
    <property type="entry name" value="Fer2"/>
    <property type="match status" value="1"/>
</dbReference>
<evidence type="ECO:0000256" key="5">
    <source>
        <dbReference type="ARBA" id="ARBA00023002"/>
    </source>
</evidence>
<dbReference type="InterPro" id="IPR039261">
    <property type="entry name" value="FNR_nucleotide-bd"/>
</dbReference>
<dbReference type="InterPro" id="IPR017938">
    <property type="entry name" value="Riboflavin_synthase-like_b-brl"/>
</dbReference>
<dbReference type="PROSITE" id="PS51085">
    <property type="entry name" value="2FE2S_FER_2"/>
    <property type="match status" value="1"/>
</dbReference>
<feature type="domain" description="FAD-binding FR-type" evidence="9">
    <location>
        <begin position="17"/>
        <end position="119"/>
    </location>
</feature>
<dbReference type="SUPFAM" id="SSF52343">
    <property type="entry name" value="Ferredoxin reductase-like, C-terminal NADP-linked domain"/>
    <property type="match status" value="1"/>
</dbReference>
<dbReference type="PRINTS" id="PR00409">
    <property type="entry name" value="PHDIOXRDTASE"/>
</dbReference>
<accession>A0ABP6SQ44</accession>
<evidence type="ECO:0000256" key="6">
    <source>
        <dbReference type="ARBA" id="ARBA00023004"/>
    </source>
</evidence>
<dbReference type="Proteomes" id="UP001501676">
    <property type="component" value="Unassembled WGS sequence"/>
</dbReference>
<feature type="domain" description="2Fe-2S ferredoxin-type" evidence="8">
    <location>
        <begin position="244"/>
        <end position="329"/>
    </location>
</feature>
<dbReference type="CDD" id="cd06185">
    <property type="entry name" value="PDR_like"/>
    <property type="match status" value="1"/>
</dbReference>
<keyword evidence="5" id="KW-0560">Oxidoreductase</keyword>
<dbReference type="InterPro" id="IPR017927">
    <property type="entry name" value="FAD-bd_FR_type"/>
</dbReference>
<keyword evidence="3" id="KW-0001">2Fe-2S</keyword>
<keyword evidence="11" id="KW-1185">Reference proteome</keyword>